<organism evidence="4 5">
    <name type="scientific">Bionectria ochroleuca</name>
    <name type="common">Gliocladium roseum</name>
    <dbReference type="NCBI Taxonomy" id="29856"/>
    <lineage>
        <taxon>Eukaryota</taxon>
        <taxon>Fungi</taxon>
        <taxon>Dikarya</taxon>
        <taxon>Ascomycota</taxon>
        <taxon>Pezizomycotina</taxon>
        <taxon>Sordariomycetes</taxon>
        <taxon>Hypocreomycetidae</taxon>
        <taxon>Hypocreales</taxon>
        <taxon>Bionectriaceae</taxon>
        <taxon>Clonostachys</taxon>
    </lineage>
</organism>
<dbReference type="Pfam" id="PF24883">
    <property type="entry name" value="NPHP3_N"/>
    <property type="match status" value="1"/>
</dbReference>
<evidence type="ECO:0000256" key="1">
    <source>
        <dbReference type="ARBA" id="ARBA00022737"/>
    </source>
</evidence>
<dbReference type="PANTHER" id="PTHR10039">
    <property type="entry name" value="AMELOGENIN"/>
    <property type="match status" value="1"/>
</dbReference>
<reference evidence="4 5" key="1">
    <citation type="submission" date="2019-06" db="EMBL/GenBank/DDBJ databases">
        <authorList>
            <person name="Broberg M."/>
        </authorList>
    </citation>
    <scope>NUCLEOTIDE SEQUENCE [LARGE SCALE GENOMIC DNA]</scope>
</reference>
<feature type="coiled-coil region" evidence="2">
    <location>
        <begin position="227"/>
        <end position="289"/>
    </location>
</feature>
<dbReference type="EMBL" id="CABFNS010000862">
    <property type="protein sequence ID" value="VUC33375.1"/>
    <property type="molecule type" value="Genomic_DNA"/>
</dbReference>
<comment type="caution">
    <text evidence="4">The sequence shown here is derived from an EMBL/GenBank/DDBJ whole genome shotgun (WGS) entry which is preliminary data.</text>
</comment>
<keyword evidence="1" id="KW-0677">Repeat</keyword>
<dbReference type="Pfam" id="PF24809">
    <property type="entry name" value="DUF7708"/>
    <property type="match status" value="1"/>
</dbReference>
<name>A0ABY6UU16_BIOOC</name>
<proteinExistence type="predicted"/>
<dbReference type="PANTHER" id="PTHR10039:SF14">
    <property type="entry name" value="NACHT DOMAIN-CONTAINING PROTEIN"/>
    <property type="match status" value="1"/>
</dbReference>
<evidence type="ECO:0000256" key="2">
    <source>
        <dbReference type="SAM" id="Coils"/>
    </source>
</evidence>
<dbReference type="InterPro" id="IPR056125">
    <property type="entry name" value="DUF7708"/>
</dbReference>
<dbReference type="Proteomes" id="UP000766486">
    <property type="component" value="Unassembled WGS sequence"/>
</dbReference>
<keyword evidence="5" id="KW-1185">Reference proteome</keyword>
<dbReference type="Gene3D" id="3.40.50.300">
    <property type="entry name" value="P-loop containing nucleotide triphosphate hydrolases"/>
    <property type="match status" value="1"/>
</dbReference>
<dbReference type="InterPro" id="IPR027417">
    <property type="entry name" value="P-loop_NTPase"/>
</dbReference>
<evidence type="ECO:0000259" key="3">
    <source>
        <dbReference type="PROSITE" id="PS50837"/>
    </source>
</evidence>
<protein>
    <recommendedName>
        <fullName evidence="3">NACHT domain-containing protein</fullName>
    </recommendedName>
</protein>
<dbReference type="SUPFAM" id="SSF52540">
    <property type="entry name" value="P-loop containing nucleoside triphosphate hydrolases"/>
    <property type="match status" value="1"/>
</dbReference>
<keyword evidence="2" id="KW-0175">Coiled coil</keyword>
<dbReference type="InterPro" id="IPR007111">
    <property type="entry name" value="NACHT_NTPase"/>
</dbReference>
<dbReference type="InterPro" id="IPR056884">
    <property type="entry name" value="NPHP3-like_N"/>
</dbReference>
<evidence type="ECO:0000313" key="5">
    <source>
        <dbReference type="Proteomes" id="UP000766486"/>
    </source>
</evidence>
<feature type="domain" description="NACHT" evidence="3">
    <location>
        <begin position="347"/>
        <end position="494"/>
    </location>
</feature>
<dbReference type="PROSITE" id="PS50837">
    <property type="entry name" value="NACHT"/>
    <property type="match status" value="1"/>
</dbReference>
<gene>
    <name evidence="4" type="ORF">CLO192961_LOCUS346760</name>
</gene>
<accession>A0ABY6UU16</accession>
<sequence>MPPGGVDDSDSATKDTLSLFEAARDKFLDSLSPEDKKLYSPCASSDDFVKAIDKLKKTAGRTSTKATKGLKCLSTLNTFFKPYFEVVGILIQSNPEISALFWGALRLVLELSGRVVTFFEKLLELIVHLRDAFPRYADVARLCKDVDSERIRQNVLEVYVDMLEIFQAAVKVFTKPSGRALLWKPFDIRFSSLIQKMHVHRENIDAEVRIWKLKQDDKNYTETLIWRKYISQELKDAKEECRMLAEEKRLTDLEKEADLESKKEILAILREIQAEKRKVEERRLEETVERIQKWLDSPGSAGIRESHSQLREPSTGEWILDHTQYKSWIQPVASGEKSQKPRHFGRNMLWIQGHPGSGKSVLATFLLDALETDEDEYGEKRYKVLYHFFHFDHPETMTSSSAFRSLLQQVLWQGRHNPSIVDKFLFLMTCQKETAPSLVAQSPSALISFFQSCVDDQTIIIIDDVDERVNNEEFIKGLLEATKPSSTRVLALSRIHVARLQQSVSSEHQLLLPKKKMEEDIRLISHRELQELVEDGILPDCADECLEQLTDHMALGADGMFLWASLMITFIQSPAYSKAKRMRILRDIEFPEGLEQMYQRIFDHIRNSGETAYRLATQPLVWLKYRTTVMSTTQTRQALSNAAVWSMGDQSDDILEFEKAALISRKSSIVQIHSSNQKIKPAIQGLR</sequence>
<evidence type="ECO:0000313" key="4">
    <source>
        <dbReference type="EMBL" id="VUC33375.1"/>
    </source>
</evidence>